<dbReference type="GO" id="GO:0005634">
    <property type="term" value="C:nucleus"/>
    <property type="evidence" value="ECO:0007669"/>
    <property type="project" value="TreeGrafter"/>
</dbReference>
<dbReference type="OrthoDB" id="1929311at2759"/>
<proteinExistence type="predicted"/>
<dbReference type="EMBL" id="CP033154">
    <property type="protein sequence ID" value="AYO44537.1"/>
    <property type="molecule type" value="Genomic_DNA"/>
</dbReference>
<protein>
    <submittedName>
        <fullName evidence="2">Protein CMSS1</fullName>
    </submittedName>
</protein>
<gene>
    <name evidence="2" type="primary">cmss1</name>
    <name evidence="2" type="ORF">DNF11_3587</name>
</gene>
<name>A0A3G2SCX8_MALR7</name>
<evidence type="ECO:0000313" key="3">
    <source>
        <dbReference type="Proteomes" id="UP000269793"/>
    </source>
</evidence>
<feature type="compositionally biased region" description="Basic residues" evidence="1">
    <location>
        <begin position="36"/>
        <end position="54"/>
    </location>
</feature>
<dbReference type="PANTHER" id="PTHR24030:SF0">
    <property type="entry name" value="PROTEIN CMSS1"/>
    <property type="match status" value="1"/>
</dbReference>
<feature type="region of interest" description="Disordered" evidence="1">
    <location>
        <begin position="1"/>
        <end position="67"/>
    </location>
</feature>
<dbReference type="Pfam" id="PF14617">
    <property type="entry name" value="CMS1"/>
    <property type="match status" value="1"/>
</dbReference>
<dbReference type="InterPro" id="IPR032704">
    <property type="entry name" value="Cms1"/>
</dbReference>
<dbReference type="Gene3D" id="3.40.50.300">
    <property type="entry name" value="P-loop containing nucleotide triphosphate hydrolases"/>
    <property type="match status" value="1"/>
</dbReference>
<feature type="compositionally biased region" description="Acidic residues" evidence="1">
    <location>
        <begin position="1"/>
        <end position="10"/>
    </location>
</feature>
<dbReference type="STRING" id="425264.A0A3G2SCX8"/>
<organism evidence="2 3">
    <name type="scientific">Malassezia restricta (strain ATCC 96810 / NBRC 103918 / CBS 7877)</name>
    <name type="common">Seborrheic dermatitis infection agent</name>
    <dbReference type="NCBI Taxonomy" id="425264"/>
    <lineage>
        <taxon>Eukaryota</taxon>
        <taxon>Fungi</taxon>
        <taxon>Dikarya</taxon>
        <taxon>Basidiomycota</taxon>
        <taxon>Ustilaginomycotina</taxon>
        <taxon>Malasseziomycetes</taxon>
        <taxon>Malasseziales</taxon>
        <taxon>Malasseziaceae</taxon>
        <taxon>Malassezia</taxon>
    </lineage>
</organism>
<dbReference type="AlphaFoldDB" id="A0A3G2SCX8"/>
<sequence length="269" mass="30283">MGDDLDDGLLLDEHLIAQSDDEQAPAVPDAVDATTQKKRKRREHAKTQRRKKAAVRQEQSEAALTVAQQPSDIQADFLRTTQRKAFPKLSDLELQETGVPAACMAETYTFERERTLEHMPAFVRQFFPLPDTLSSECGAPHVLVVAGNAQRAADIARVLRVLLPNPKTTHVGKLFARHFKVEEQDAWLCAHVAPLCVGTPHRLQSLMERGSLRLEHTQALVIDYTWRDAKQRTVLETPETCTALLTLLGQRAVRDALQRPRRPCRVALY</sequence>
<reference evidence="2 3" key="1">
    <citation type="submission" date="2018-10" db="EMBL/GenBank/DDBJ databases">
        <title>Complete genome sequence of Malassezia restricta CBS 7877.</title>
        <authorList>
            <person name="Morand S.C."/>
            <person name="Bertignac M."/>
            <person name="Iltis A."/>
            <person name="Kolder I."/>
            <person name="Pirovano W."/>
            <person name="Jourdain R."/>
            <person name="Clavaud C."/>
        </authorList>
    </citation>
    <scope>NUCLEOTIDE SEQUENCE [LARGE SCALE GENOMIC DNA]</scope>
    <source>
        <strain evidence="2 3">CBS 7877</strain>
    </source>
</reference>
<accession>A0A3G2SCX8</accession>
<evidence type="ECO:0000256" key="1">
    <source>
        <dbReference type="SAM" id="MobiDB-lite"/>
    </source>
</evidence>
<keyword evidence="3" id="KW-1185">Reference proteome</keyword>
<dbReference type="PANTHER" id="PTHR24030">
    <property type="entry name" value="PROTEIN CMSS1"/>
    <property type="match status" value="1"/>
</dbReference>
<dbReference type="VEuPathDB" id="FungiDB:DNF11_3587"/>
<evidence type="ECO:0000313" key="2">
    <source>
        <dbReference type="EMBL" id="AYO44537.1"/>
    </source>
</evidence>
<dbReference type="Proteomes" id="UP000269793">
    <property type="component" value="Chromosome VII"/>
</dbReference>
<dbReference type="InterPro" id="IPR027417">
    <property type="entry name" value="P-loop_NTPase"/>
</dbReference>
<dbReference type="GO" id="GO:0030686">
    <property type="term" value="C:90S preribosome"/>
    <property type="evidence" value="ECO:0007669"/>
    <property type="project" value="TreeGrafter"/>
</dbReference>